<dbReference type="RefSeq" id="WP_279250569.1">
    <property type="nucleotide sequence ID" value="NZ_SHNO01000001.1"/>
</dbReference>
<protein>
    <recommendedName>
        <fullName evidence="7">Pseudouridine synthase</fullName>
        <ecNumber evidence="7">5.4.99.-</ecNumber>
    </recommendedName>
</protein>
<name>A0ABT3T9B4_9GAMM</name>
<dbReference type="PROSITE" id="PS50889">
    <property type="entry name" value="S4"/>
    <property type="match status" value="1"/>
</dbReference>
<keyword evidence="2 6" id="KW-0694">RNA-binding</keyword>
<dbReference type="NCBIfam" id="TIGR00093">
    <property type="entry name" value="pseudouridine synthase"/>
    <property type="match status" value="1"/>
</dbReference>
<evidence type="ECO:0000259" key="8">
    <source>
        <dbReference type="Pfam" id="PF00849"/>
    </source>
</evidence>
<dbReference type="Gene3D" id="3.30.70.1560">
    <property type="entry name" value="Alpha-L RNA-binding motif"/>
    <property type="match status" value="1"/>
</dbReference>
<comment type="similarity">
    <text evidence="1 7">Belongs to the pseudouridine synthase RsuA family.</text>
</comment>
<evidence type="ECO:0000256" key="1">
    <source>
        <dbReference type="ARBA" id="ARBA00008348"/>
    </source>
</evidence>
<evidence type="ECO:0000313" key="10">
    <source>
        <dbReference type="Proteomes" id="UP001143304"/>
    </source>
</evidence>
<sequence length="228" mass="25989">MPRLDRYLSSLLDINRKDVRLMLAQGRVEVDGAKATNIGQVITAFSQVCCDGQTAQANKARYLMLHKPTGVVSATRHEQHRTVIDLLHQPYRDQLHIVGRLDLNSTGLILLTNNGQWSRQLSLPTSKLEKRYRVTVEQPITQQYVDAFENGVYFAYENITTRPATLNIRSDYEAEVVLTEGRYHQIKRMFGHFDNKVLSIHRFAVGKILLDKSLAPGQSRELTAQELN</sequence>
<comment type="caution">
    <text evidence="9">The sequence shown here is derived from an EMBL/GenBank/DDBJ whole genome shotgun (WGS) entry which is preliminary data.</text>
</comment>
<dbReference type="InterPro" id="IPR020094">
    <property type="entry name" value="TruA/RsuA/RluB/E/F_N"/>
</dbReference>
<dbReference type="EC" id="5.4.99.-" evidence="7"/>
<reference evidence="9" key="1">
    <citation type="submission" date="2019-02" db="EMBL/GenBank/DDBJ databases">
        <authorList>
            <person name="Li S.-H."/>
        </authorList>
    </citation>
    <scope>NUCLEOTIDE SEQUENCE</scope>
    <source>
        <strain evidence="9">IMCC11814</strain>
    </source>
</reference>
<dbReference type="InterPro" id="IPR036986">
    <property type="entry name" value="S4_RNA-bd_sf"/>
</dbReference>
<dbReference type="InterPro" id="IPR042092">
    <property type="entry name" value="PsdUridine_s_RsuA/RluB/E/F_cat"/>
</dbReference>
<feature type="domain" description="Pseudouridine synthase RsuA/RluA-like" evidence="8">
    <location>
        <begin position="62"/>
        <end position="190"/>
    </location>
</feature>
<evidence type="ECO:0000313" key="9">
    <source>
        <dbReference type="EMBL" id="MCX2978876.1"/>
    </source>
</evidence>
<gene>
    <name evidence="9" type="ORF">EYC82_16075</name>
</gene>
<comment type="function">
    <text evidence="5">Responsible for synthesis of pseudouridine from uracil-516 in 16S ribosomal RNA.</text>
</comment>
<organism evidence="9 10">
    <name type="scientific">Candidatus Marimicrobium litorale</name>
    <dbReference type="NCBI Taxonomy" id="2518991"/>
    <lineage>
        <taxon>Bacteria</taxon>
        <taxon>Pseudomonadati</taxon>
        <taxon>Pseudomonadota</taxon>
        <taxon>Gammaproteobacteria</taxon>
        <taxon>Cellvibrionales</taxon>
        <taxon>Halieaceae</taxon>
        <taxon>Marimicrobium</taxon>
    </lineage>
</organism>
<evidence type="ECO:0000256" key="3">
    <source>
        <dbReference type="ARBA" id="ARBA00023235"/>
    </source>
</evidence>
<dbReference type="SUPFAM" id="SSF55120">
    <property type="entry name" value="Pseudouridine synthase"/>
    <property type="match status" value="1"/>
</dbReference>
<dbReference type="InterPro" id="IPR000748">
    <property type="entry name" value="PsdUridine_synth_RsuA/RluB/E/F"/>
</dbReference>
<comment type="catalytic activity">
    <reaction evidence="4">
        <text>uridine(516) in 16S rRNA = pseudouridine(516) in 16S rRNA</text>
        <dbReference type="Rhea" id="RHEA:38867"/>
        <dbReference type="Rhea" id="RHEA-COMP:10089"/>
        <dbReference type="Rhea" id="RHEA-COMP:10090"/>
        <dbReference type="ChEBI" id="CHEBI:65314"/>
        <dbReference type="ChEBI" id="CHEBI:65315"/>
        <dbReference type="EC" id="5.4.99.19"/>
    </reaction>
</comment>
<dbReference type="Gene3D" id="3.30.70.580">
    <property type="entry name" value="Pseudouridine synthase I, catalytic domain, N-terminal subdomain"/>
    <property type="match status" value="1"/>
</dbReference>
<dbReference type="InterPro" id="IPR018496">
    <property type="entry name" value="PsdUridine_synth_RsuA/RluB_CS"/>
</dbReference>
<evidence type="ECO:0000256" key="7">
    <source>
        <dbReference type="RuleBase" id="RU003887"/>
    </source>
</evidence>
<dbReference type="PROSITE" id="PS01149">
    <property type="entry name" value="PSI_RSU"/>
    <property type="match status" value="1"/>
</dbReference>
<keyword evidence="3 7" id="KW-0413">Isomerase</keyword>
<dbReference type="CDD" id="cd02553">
    <property type="entry name" value="PseudoU_synth_RsuA"/>
    <property type="match status" value="1"/>
</dbReference>
<evidence type="ECO:0000256" key="5">
    <source>
        <dbReference type="ARBA" id="ARBA00037590"/>
    </source>
</evidence>
<dbReference type="Proteomes" id="UP001143304">
    <property type="component" value="Unassembled WGS sequence"/>
</dbReference>
<dbReference type="PANTHER" id="PTHR47683">
    <property type="entry name" value="PSEUDOURIDINE SYNTHASE FAMILY PROTEIN-RELATED"/>
    <property type="match status" value="1"/>
</dbReference>
<evidence type="ECO:0000256" key="2">
    <source>
        <dbReference type="ARBA" id="ARBA00022884"/>
    </source>
</evidence>
<accession>A0ABT3T9B4</accession>
<dbReference type="SUPFAM" id="SSF55174">
    <property type="entry name" value="Alpha-L RNA-binding motif"/>
    <property type="match status" value="1"/>
</dbReference>
<dbReference type="InterPro" id="IPR050343">
    <property type="entry name" value="RsuA_PseudoU_synthase"/>
</dbReference>
<dbReference type="PANTHER" id="PTHR47683:SF4">
    <property type="entry name" value="PSEUDOURIDINE SYNTHASE"/>
    <property type="match status" value="1"/>
</dbReference>
<dbReference type="InterPro" id="IPR020103">
    <property type="entry name" value="PsdUridine_synth_cat_dom_sf"/>
</dbReference>
<dbReference type="Gene3D" id="3.10.290.10">
    <property type="entry name" value="RNA-binding S4 domain"/>
    <property type="match status" value="1"/>
</dbReference>
<evidence type="ECO:0000256" key="6">
    <source>
        <dbReference type="PROSITE-ProRule" id="PRU00182"/>
    </source>
</evidence>
<dbReference type="EMBL" id="SHNO01000001">
    <property type="protein sequence ID" value="MCX2978876.1"/>
    <property type="molecule type" value="Genomic_DNA"/>
</dbReference>
<keyword evidence="10" id="KW-1185">Reference proteome</keyword>
<evidence type="ECO:0000256" key="4">
    <source>
        <dbReference type="ARBA" id="ARBA00036749"/>
    </source>
</evidence>
<dbReference type="InterPro" id="IPR006145">
    <property type="entry name" value="PsdUridine_synth_RsuA/RluA"/>
</dbReference>
<dbReference type="CDD" id="cd00165">
    <property type="entry name" value="S4"/>
    <property type="match status" value="1"/>
</dbReference>
<proteinExistence type="inferred from homology"/>
<dbReference type="Pfam" id="PF00849">
    <property type="entry name" value="PseudoU_synth_2"/>
    <property type="match status" value="1"/>
</dbReference>